<evidence type="ECO:0000256" key="1">
    <source>
        <dbReference type="ARBA" id="ARBA00001946"/>
    </source>
</evidence>
<evidence type="ECO:0000256" key="6">
    <source>
        <dbReference type="ARBA" id="ARBA00022755"/>
    </source>
</evidence>
<dbReference type="GO" id="GO:0004019">
    <property type="term" value="F:adenylosuccinate synthase activity"/>
    <property type="evidence" value="ECO:0007669"/>
    <property type="project" value="UniProtKB-EC"/>
</dbReference>
<dbReference type="InterPro" id="IPR001114">
    <property type="entry name" value="Adenylosuccinate_synthetase"/>
</dbReference>
<dbReference type="PANTHER" id="PTHR11846">
    <property type="entry name" value="ADENYLOSUCCINATE SYNTHETASE"/>
    <property type="match status" value="1"/>
</dbReference>
<organism evidence="9">
    <name type="scientific">bioreactor metagenome</name>
    <dbReference type="NCBI Taxonomy" id="1076179"/>
    <lineage>
        <taxon>unclassified sequences</taxon>
        <taxon>metagenomes</taxon>
        <taxon>ecological metagenomes</taxon>
    </lineage>
</organism>
<keyword evidence="6" id="KW-0658">Purine biosynthesis</keyword>
<dbReference type="SUPFAM" id="SSF52540">
    <property type="entry name" value="P-loop containing nucleoside triphosphate hydrolases"/>
    <property type="match status" value="1"/>
</dbReference>
<comment type="cofactor">
    <cofactor evidence="1">
        <name>Mg(2+)</name>
        <dbReference type="ChEBI" id="CHEBI:18420"/>
    </cofactor>
</comment>
<dbReference type="Gene3D" id="3.90.170.10">
    <property type="entry name" value="Adenylosuccinate Synthetase, subunit A, domain 3"/>
    <property type="match status" value="1"/>
</dbReference>
<dbReference type="FunFam" id="3.90.170.10:FF:000001">
    <property type="entry name" value="Adenylosuccinate synthetase"/>
    <property type="match status" value="1"/>
</dbReference>
<dbReference type="Pfam" id="PF00709">
    <property type="entry name" value="Adenylsucc_synt"/>
    <property type="match status" value="1"/>
</dbReference>
<dbReference type="InterPro" id="IPR027417">
    <property type="entry name" value="P-loop_NTPase"/>
</dbReference>
<dbReference type="HAMAP" id="MF_00011">
    <property type="entry name" value="Adenylosucc_synth"/>
    <property type="match status" value="1"/>
</dbReference>
<keyword evidence="5" id="KW-0547">Nucleotide-binding</keyword>
<evidence type="ECO:0000256" key="3">
    <source>
        <dbReference type="ARBA" id="ARBA00022598"/>
    </source>
</evidence>
<dbReference type="GO" id="GO:0005525">
    <property type="term" value="F:GTP binding"/>
    <property type="evidence" value="ECO:0007669"/>
    <property type="project" value="UniProtKB-KW"/>
</dbReference>
<dbReference type="GO" id="GO:0005737">
    <property type="term" value="C:cytoplasm"/>
    <property type="evidence" value="ECO:0007669"/>
    <property type="project" value="TreeGrafter"/>
</dbReference>
<dbReference type="SMART" id="SM00788">
    <property type="entry name" value="Adenylsucc_synt"/>
    <property type="match status" value="1"/>
</dbReference>
<dbReference type="GO" id="GO:0046872">
    <property type="term" value="F:metal ion binding"/>
    <property type="evidence" value="ECO:0007669"/>
    <property type="project" value="UniProtKB-KW"/>
</dbReference>
<evidence type="ECO:0000313" key="9">
    <source>
        <dbReference type="EMBL" id="MPN42230.1"/>
    </source>
</evidence>
<evidence type="ECO:0000256" key="7">
    <source>
        <dbReference type="ARBA" id="ARBA00022842"/>
    </source>
</evidence>
<dbReference type="AlphaFoldDB" id="A0A645HTP7"/>
<evidence type="ECO:0000256" key="2">
    <source>
        <dbReference type="ARBA" id="ARBA00011738"/>
    </source>
</evidence>
<comment type="caution">
    <text evidence="9">The sequence shown here is derived from an EMBL/GenBank/DDBJ whole genome shotgun (WGS) entry which is preliminary data.</text>
</comment>
<dbReference type="GO" id="GO:0044208">
    <property type="term" value="P:'de novo' AMP biosynthetic process"/>
    <property type="evidence" value="ECO:0007669"/>
    <property type="project" value="TreeGrafter"/>
</dbReference>
<dbReference type="GO" id="GO:0046040">
    <property type="term" value="P:IMP metabolic process"/>
    <property type="evidence" value="ECO:0007669"/>
    <property type="project" value="TreeGrafter"/>
</dbReference>
<accession>A0A645HTP7</accession>
<proteinExistence type="inferred from homology"/>
<reference evidence="9" key="1">
    <citation type="submission" date="2019-08" db="EMBL/GenBank/DDBJ databases">
        <authorList>
            <person name="Kucharzyk K."/>
            <person name="Murdoch R.W."/>
            <person name="Higgins S."/>
            <person name="Loffler F."/>
        </authorList>
    </citation>
    <scope>NUCLEOTIDE SEQUENCE</scope>
</reference>
<evidence type="ECO:0000256" key="4">
    <source>
        <dbReference type="ARBA" id="ARBA00022723"/>
    </source>
</evidence>
<gene>
    <name evidence="9" type="primary">purA_52</name>
    <name evidence="9" type="ORF">SDC9_189786</name>
</gene>
<evidence type="ECO:0000256" key="8">
    <source>
        <dbReference type="ARBA" id="ARBA00023134"/>
    </source>
</evidence>
<sequence length="164" mass="18623">MVSGIFKAYCTRVGSGPFPTELNDETGEELRKLGFEFGATTGRPRRTGWLDLVALKYAIMINGVDQLIMMKSDVMDTFETVKVATGYKVNGKESNEVPFDTFAEIEPVYKEFKGWKRDLTKITDESELPFEFMNYVRFIEKETGVPVKIISVGPDRDQTIIRSN</sequence>
<evidence type="ECO:0000256" key="5">
    <source>
        <dbReference type="ARBA" id="ARBA00022741"/>
    </source>
</evidence>
<dbReference type="PANTHER" id="PTHR11846:SF0">
    <property type="entry name" value="ADENYLOSUCCINATE SYNTHETASE"/>
    <property type="match status" value="1"/>
</dbReference>
<comment type="subunit">
    <text evidence="2">Homodimer.</text>
</comment>
<dbReference type="EC" id="6.3.4.4" evidence="9"/>
<protein>
    <submittedName>
        <fullName evidence="9">Adenylosuccinate synthetase</fullName>
        <ecNumber evidence="9">6.3.4.4</ecNumber>
    </submittedName>
</protein>
<keyword evidence="4" id="KW-0479">Metal-binding</keyword>
<dbReference type="EMBL" id="VSSQ01099817">
    <property type="protein sequence ID" value="MPN42230.1"/>
    <property type="molecule type" value="Genomic_DNA"/>
</dbReference>
<dbReference type="InterPro" id="IPR042111">
    <property type="entry name" value="Adenylosuccinate_synth_dom3"/>
</dbReference>
<keyword evidence="3 9" id="KW-0436">Ligase</keyword>
<keyword evidence="7" id="KW-0460">Magnesium</keyword>
<name>A0A645HTP7_9ZZZZ</name>
<keyword evidence="8" id="KW-0342">GTP-binding</keyword>